<evidence type="ECO:0000256" key="1">
    <source>
        <dbReference type="ARBA" id="ARBA00023125"/>
    </source>
</evidence>
<sequence>VSRLRRKLDEAGATGALHTIRGVGYMLKDVAA</sequence>
<protein>
    <recommendedName>
        <fullName evidence="3">OmpR/PhoB-type domain-containing protein</fullName>
    </recommendedName>
</protein>
<dbReference type="InterPro" id="IPR001867">
    <property type="entry name" value="OmpR/PhoB-type_DNA-bd"/>
</dbReference>
<keyword evidence="1 2" id="KW-0238">DNA-binding</keyword>
<dbReference type="GO" id="GO:0003677">
    <property type="term" value="F:DNA binding"/>
    <property type="evidence" value="ECO:0007669"/>
    <property type="project" value="UniProtKB-UniRule"/>
</dbReference>
<gene>
    <name evidence="4" type="ORF">RLDS_00300</name>
</gene>
<accession>T0I268</accession>
<dbReference type="SUPFAM" id="SSF46894">
    <property type="entry name" value="C-terminal effector domain of the bipartite response regulators"/>
    <property type="match status" value="1"/>
</dbReference>
<feature type="non-terminal residue" evidence="4">
    <location>
        <position position="1"/>
    </location>
</feature>
<dbReference type="GO" id="GO:0000160">
    <property type="term" value="P:phosphorelay signal transduction system"/>
    <property type="evidence" value="ECO:0007669"/>
    <property type="project" value="InterPro"/>
</dbReference>
<dbReference type="Gene3D" id="1.10.10.10">
    <property type="entry name" value="Winged helix-like DNA-binding domain superfamily/Winged helix DNA-binding domain"/>
    <property type="match status" value="1"/>
</dbReference>
<dbReference type="Proteomes" id="UP000015531">
    <property type="component" value="Unassembled WGS sequence"/>
</dbReference>
<proteinExistence type="predicted"/>
<dbReference type="AlphaFoldDB" id="T0I268"/>
<comment type="caution">
    <text evidence="4">The sequence shown here is derived from an EMBL/GenBank/DDBJ whole genome shotgun (WGS) entry which is preliminary data.</text>
</comment>
<organism evidence="4 5">
    <name type="scientific">Sphingobium lactosutens DS20</name>
    <dbReference type="NCBI Taxonomy" id="1331060"/>
    <lineage>
        <taxon>Bacteria</taxon>
        <taxon>Pseudomonadati</taxon>
        <taxon>Pseudomonadota</taxon>
        <taxon>Alphaproteobacteria</taxon>
        <taxon>Sphingomonadales</taxon>
        <taxon>Sphingomonadaceae</taxon>
        <taxon>Sphingobium</taxon>
    </lineage>
</organism>
<dbReference type="EMBL" id="ATDP01000024">
    <property type="protein sequence ID" value="EQB19387.1"/>
    <property type="molecule type" value="Genomic_DNA"/>
</dbReference>
<dbReference type="InterPro" id="IPR036388">
    <property type="entry name" value="WH-like_DNA-bd_sf"/>
</dbReference>
<dbReference type="RefSeq" id="WP_021224267.1">
    <property type="nucleotide sequence ID" value="NZ_ATDP01000024.1"/>
</dbReference>
<dbReference type="GO" id="GO:0006355">
    <property type="term" value="P:regulation of DNA-templated transcription"/>
    <property type="evidence" value="ECO:0007669"/>
    <property type="project" value="InterPro"/>
</dbReference>
<dbReference type="PROSITE" id="PS51755">
    <property type="entry name" value="OMPR_PHOB"/>
    <property type="match status" value="1"/>
</dbReference>
<evidence type="ECO:0000313" key="5">
    <source>
        <dbReference type="Proteomes" id="UP000015531"/>
    </source>
</evidence>
<keyword evidence="5" id="KW-1185">Reference proteome</keyword>
<evidence type="ECO:0000256" key="2">
    <source>
        <dbReference type="PROSITE-ProRule" id="PRU01091"/>
    </source>
</evidence>
<dbReference type="Pfam" id="PF00486">
    <property type="entry name" value="Trans_reg_C"/>
    <property type="match status" value="1"/>
</dbReference>
<feature type="domain" description="OmpR/PhoB-type" evidence="3">
    <location>
        <begin position="1"/>
        <end position="29"/>
    </location>
</feature>
<name>T0I268_9SPHN</name>
<evidence type="ECO:0000313" key="4">
    <source>
        <dbReference type="EMBL" id="EQB19387.1"/>
    </source>
</evidence>
<reference evidence="4 5" key="1">
    <citation type="journal article" date="2013" name="Genome Announc.">
        <title>Draft Genome Sequence of Sphingobium lactosutens Strain DS20T, Isolated from a Hexachlorocyclohexane Dumpsite.</title>
        <authorList>
            <person name="Kumar R."/>
            <person name="Dwivedi V."/>
            <person name="Negi V."/>
            <person name="Khurana J.P."/>
            <person name="Lal R."/>
        </authorList>
    </citation>
    <scope>NUCLEOTIDE SEQUENCE [LARGE SCALE GENOMIC DNA]</scope>
    <source>
        <strain evidence="4 5">DS20</strain>
    </source>
</reference>
<evidence type="ECO:0000259" key="3">
    <source>
        <dbReference type="PROSITE" id="PS51755"/>
    </source>
</evidence>
<feature type="DNA-binding region" description="OmpR/PhoB-type" evidence="2">
    <location>
        <begin position="1"/>
        <end position="29"/>
    </location>
</feature>
<dbReference type="InterPro" id="IPR016032">
    <property type="entry name" value="Sig_transdc_resp-reg_C-effctor"/>
</dbReference>